<name>A0A6N2V386_9FIRM</name>
<evidence type="ECO:0000313" key="1">
    <source>
        <dbReference type="EMBL" id="VYT23432.1"/>
    </source>
</evidence>
<dbReference type="Pfam" id="PF26125">
    <property type="entry name" value="AcrVA2-like"/>
    <property type="match status" value="1"/>
</dbReference>
<dbReference type="EMBL" id="CACRTG010000021">
    <property type="protein sequence ID" value="VYT23432.1"/>
    <property type="molecule type" value="Genomic_DNA"/>
</dbReference>
<sequence length="323" mass="37181">MKIPASKVPAQVWADKARRRGDLDEVESMLLSSWDDSKQVYRIGKELWDELRIDEADEVPVDALLRLPYGCIFIERRWVDEYEQLLTKNLADVWGEASCYVTRYYEGCFCWIEGRTLFVGSLTHHCEMRHTDDYGAVTAEARRGMRMFLETIALPIDEGISLARWYSEHREAVLEANESISYAQEVTDEEILMTARADSYLLEHILGSLLYISSKEADVRTVYVPQKNQTRKSRQTDCTVHDVGFRIAPQLAEVRRVYEHERQDGETGRHVAPHVRRGHWHGYWTGPRENPTGLEIKWIAPTVVNASRGELEGTVHEVGGRDA</sequence>
<proteinExistence type="predicted"/>
<dbReference type="InterPro" id="IPR058915">
    <property type="entry name" value="AcrVA2-like"/>
</dbReference>
<reference evidence="1" key="1">
    <citation type="submission" date="2019-11" db="EMBL/GenBank/DDBJ databases">
        <authorList>
            <person name="Feng L."/>
        </authorList>
    </citation>
    <scope>NUCLEOTIDE SEQUENCE</scope>
    <source>
        <strain evidence="1">CnexileLFYP112</strain>
    </source>
</reference>
<protein>
    <submittedName>
        <fullName evidence="1">Uncharacterized protein</fullName>
    </submittedName>
</protein>
<dbReference type="AlphaFoldDB" id="A0A6N2V386"/>
<organism evidence="1">
    <name type="scientific">[Clostridium] nexile</name>
    <dbReference type="NCBI Taxonomy" id="29361"/>
    <lineage>
        <taxon>Bacteria</taxon>
        <taxon>Bacillati</taxon>
        <taxon>Bacillota</taxon>
        <taxon>Clostridia</taxon>
        <taxon>Lachnospirales</taxon>
        <taxon>Lachnospiraceae</taxon>
        <taxon>Tyzzerella</taxon>
    </lineage>
</organism>
<accession>A0A6N2V386</accession>
<gene>
    <name evidence="1" type="ORF">CNLFYP112_02396</name>
</gene>